<dbReference type="GO" id="GO:0051536">
    <property type="term" value="F:iron-sulfur cluster binding"/>
    <property type="evidence" value="ECO:0007669"/>
    <property type="project" value="UniProtKB-KW"/>
</dbReference>
<evidence type="ECO:0000256" key="5">
    <source>
        <dbReference type="ARBA" id="ARBA00022723"/>
    </source>
</evidence>
<dbReference type="PANTHER" id="PTHR11601:SF34">
    <property type="entry name" value="CYSTEINE DESULFURASE"/>
    <property type="match status" value="1"/>
</dbReference>
<dbReference type="InterPro" id="IPR015422">
    <property type="entry name" value="PyrdxlP-dep_Trfase_small"/>
</dbReference>
<dbReference type="InterPro" id="IPR020578">
    <property type="entry name" value="Aminotrans_V_PyrdxlP_BS"/>
</dbReference>
<protein>
    <recommendedName>
        <fullName evidence="3">cysteine desulfurase</fullName>
        <ecNumber evidence="3">2.8.1.7</ecNumber>
    </recommendedName>
</protein>
<gene>
    <name evidence="13" type="ORF">C8D78_2803</name>
</gene>
<proteinExistence type="inferred from homology"/>
<evidence type="ECO:0000313" key="14">
    <source>
        <dbReference type="Proteomes" id="UP000276055"/>
    </source>
</evidence>
<dbReference type="PANTHER" id="PTHR11601">
    <property type="entry name" value="CYSTEINE DESULFURYLASE FAMILY MEMBER"/>
    <property type="match status" value="1"/>
</dbReference>
<dbReference type="InterPro" id="IPR015424">
    <property type="entry name" value="PyrdxlP-dep_Trfase"/>
</dbReference>
<dbReference type="FunFam" id="3.40.640.10:FF:000084">
    <property type="entry name" value="IscS-like cysteine desulfurase"/>
    <property type="match status" value="1"/>
</dbReference>
<comment type="cofactor">
    <cofactor evidence="1 10">
        <name>pyridoxal 5'-phosphate</name>
        <dbReference type="ChEBI" id="CHEBI:597326"/>
    </cofactor>
</comment>
<dbReference type="Gene3D" id="3.90.1150.10">
    <property type="entry name" value="Aspartate Aminotransferase, domain 1"/>
    <property type="match status" value="1"/>
</dbReference>
<dbReference type="InterPro" id="IPR016454">
    <property type="entry name" value="Cysteine_dSase"/>
</dbReference>
<dbReference type="SUPFAM" id="SSF53383">
    <property type="entry name" value="PLP-dependent transferases"/>
    <property type="match status" value="1"/>
</dbReference>
<keyword evidence="6" id="KW-0663">Pyridoxal phosphate</keyword>
<reference evidence="13 14" key="1">
    <citation type="submission" date="2018-10" db="EMBL/GenBank/DDBJ databases">
        <title>Genomic Encyclopedia of Type Strains, Phase IV (KMG-IV): sequencing the most valuable type-strain genomes for metagenomic binning, comparative biology and taxonomic classification.</title>
        <authorList>
            <person name="Goeker M."/>
        </authorList>
    </citation>
    <scope>NUCLEOTIDE SEQUENCE [LARGE SCALE GENOMIC DNA]</scope>
    <source>
        <strain evidence="13 14">DSM 25586</strain>
    </source>
</reference>
<dbReference type="EMBL" id="RBIR01000006">
    <property type="protein sequence ID" value="RKR18608.1"/>
    <property type="molecule type" value="Genomic_DNA"/>
</dbReference>
<dbReference type="AlphaFoldDB" id="A0A495ENP0"/>
<evidence type="ECO:0000256" key="10">
    <source>
        <dbReference type="RuleBase" id="RU004504"/>
    </source>
</evidence>
<dbReference type="Pfam" id="PF00266">
    <property type="entry name" value="Aminotran_5"/>
    <property type="match status" value="2"/>
</dbReference>
<accession>A0A495ENP0</accession>
<evidence type="ECO:0000256" key="9">
    <source>
        <dbReference type="ARBA" id="ARBA00050776"/>
    </source>
</evidence>
<comment type="caution">
    <text evidence="13">The sequence shown here is derived from an EMBL/GenBank/DDBJ whole genome shotgun (WGS) entry which is preliminary data.</text>
</comment>
<feature type="compositionally biased region" description="Low complexity" evidence="11">
    <location>
        <begin position="257"/>
        <end position="268"/>
    </location>
</feature>
<feature type="domain" description="Aminotransferase class V" evidence="12">
    <location>
        <begin position="2"/>
        <end position="255"/>
    </location>
</feature>
<keyword evidence="4" id="KW-0808">Transferase</keyword>
<dbReference type="InterPro" id="IPR000192">
    <property type="entry name" value="Aminotrans_V_dom"/>
</dbReference>
<evidence type="ECO:0000256" key="8">
    <source>
        <dbReference type="ARBA" id="ARBA00023014"/>
    </source>
</evidence>
<evidence type="ECO:0000256" key="4">
    <source>
        <dbReference type="ARBA" id="ARBA00022679"/>
    </source>
</evidence>
<organism evidence="13 14">
    <name type="scientific">Arthrobacter oryzae</name>
    <dbReference type="NCBI Taxonomy" id="409290"/>
    <lineage>
        <taxon>Bacteria</taxon>
        <taxon>Bacillati</taxon>
        <taxon>Actinomycetota</taxon>
        <taxon>Actinomycetes</taxon>
        <taxon>Micrococcales</taxon>
        <taxon>Micrococcaceae</taxon>
        <taxon>Arthrobacter</taxon>
    </lineage>
</organism>
<dbReference type="Gene3D" id="1.10.260.50">
    <property type="match status" value="1"/>
</dbReference>
<dbReference type="OrthoDB" id="9808002at2"/>
<evidence type="ECO:0000313" key="13">
    <source>
        <dbReference type="EMBL" id="RKR18608.1"/>
    </source>
</evidence>
<dbReference type="InterPro" id="IPR015421">
    <property type="entry name" value="PyrdxlP-dep_Trfase_major"/>
</dbReference>
<dbReference type="Proteomes" id="UP000276055">
    <property type="component" value="Unassembled WGS sequence"/>
</dbReference>
<dbReference type="EC" id="2.8.1.7" evidence="3"/>
<comment type="catalytic activity">
    <reaction evidence="9">
        <text>(sulfur carrier)-H + L-cysteine = (sulfur carrier)-SH + L-alanine</text>
        <dbReference type="Rhea" id="RHEA:43892"/>
        <dbReference type="Rhea" id="RHEA-COMP:14737"/>
        <dbReference type="Rhea" id="RHEA-COMP:14739"/>
        <dbReference type="ChEBI" id="CHEBI:29917"/>
        <dbReference type="ChEBI" id="CHEBI:35235"/>
        <dbReference type="ChEBI" id="CHEBI:57972"/>
        <dbReference type="ChEBI" id="CHEBI:64428"/>
        <dbReference type="EC" id="2.8.1.7"/>
    </reaction>
</comment>
<evidence type="ECO:0000256" key="1">
    <source>
        <dbReference type="ARBA" id="ARBA00001933"/>
    </source>
</evidence>
<evidence type="ECO:0000256" key="6">
    <source>
        <dbReference type="ARBA" id="ARBA00022898"/>
    </source>
</evidence>
<dbReference type="PROSITE" id="PS00595">
    <property type="entry name" value="AA_TRANSFER_CLASS_5"/>
    <property type="match status" value="1"/>
</dbReference>
<evidence type="ECO:0000256" key="3">
    <source>
        <dbReference type="ARBA" id="ARBA00012239"/>
    </source>
</evidence>
<evidence type="ECO:0000259" key="12">
    <source>
        <dbReference type="Pfam" id="PF00266"/>
    </source>
</evidence>
<keyword evidence="8" id="KW-0411">Iron-sulfur</keyword>
<evidence type="ECO:0000256" key="2">
    <source>
        <dbReference type="ARBA" id="ARBA00006490"/>
    </source>
</evidence>
<dbReference type="GO" id="GO:0031071">
    <property type="term" value="F:cysteine desulfurase activity"/>
    <property type="evidence" value="ECO:0007669"/>
    <property type="project" value="UniProtKB-EC"/>
</dbReference>
<evidence type="ECO:0000256" key="11">
    <source>
        <dbReference type="SAM" id="MobiDB-lite"/>
    </source>
</evidence>
<dbReference type="RefSeq" id="WP_120954469.1">
    <property type="nucleotide sequence ID" value="NZ_RBIR01000006.1"/>
</dbReference>
<keyword evidence="7" id="KW-0408">Iron</keyword>
<evidence type="ECO:0000256" key="7">
    <source>
        <dbReference type="ARBA" id="ARBA00023004"/>
    </source>
</evidence>
<keyword evidence="5" id="KW-0479">Metal-binding</keyword>
<comment type="similarity">
    <text evidence="2">Belongs to the class-V pyridoxal-phosphate-dependent aminotransferase family. NifS/IscS subfamily.</text>
</comment>
<dbReference type="PIRSF" id="PIRSF005572">
    <property type="entry name" value="NifS"/>
    <property type="match status" value="1"/>
</dbReference>
<name>A0A495ENP0_9MICC</name>
<feature type="domain" description="Aminotransferase class V" evidence="12">
    <location>
        <begin position="294"/>
        <end position="386"/>
    </location>
</feature>
<feature type="region of interest" description="Disordered" evidence="11">
    <location>
        <begin position="257"/>
        <end position="282"/>
    </location>
</feature>
<dbReference type="Gene3D" id="3.40.640.10">
    <property type="entry name" value="Type I PLP-dependent aspartate aminotransferase-like (Major domain)"/>
    <property type="match status" value="1"/>
</dbReference>
<dbReference type="GO" id="GO:0046872">
    <property type="term" value="F:metal ion binding"/>
    <property type="evidence" value="ECO:0007669"/>
    <property type="project" value="UniProtKB-KW"/>
</dbReference>
<sequence>MIFLDAAATTPVRREVLEAMWPYLTGEFGNPSSHHSLGDAAAAALAGARAATAKALGCRAGEIVFTSGGTEADNLAVKGIALARRAADPALDRVAISAVEHPAVEESARYLERVHGFAVDVIPVDRYGQVTEEALASVLGPRTALVSIMYANNEVGTVQPVARLAALARARGIPFHTDAVQAAGWLPLDTRVLGVDALSLSGHKLGAPKGSGALFVRGRLRLEPLVHGGGQERGRRSGTENVAGAVALATALTLARSPASDPASDPATDPAPDPASDPASGPAARVAALRDEFIAAVLAGVPGAVLTGHPTERLSSVASFCFPGTSGESVLLDLERQGVVCSSGSACAAGSDAPSPVLLAMGIEPEVAQTAVRFSFDGTITAAELQEAAAAVRTAVAGIRALGT</sequence>